<dbReference type="Gene3D" id="3.30.70.100">
    <property type="match status" value="1"/>
</dbReference>
<accession>A0A382PPI6</accession>
<dbReference type="InterPro" id="IPR020456">
    <property type="entry name" value="Acylphosphatase"/>
</dbReference>
<organism evidence="2">
    <name type="scientific">marine metagenome</name>
    <dbReference type="NCBI Taxonomy" id="408172"/>
    <lineage>
        <taxon>unclassified sequences</taxon>
        <taxon>metagenomes</taxon>
        <taxon>ecological metagenomes</taxon>
    </lineage>
</organism>
<evidence type="ECO:0000313" key="2">
    <source>
        <dbReference type="EMBL" id="SVC74700.1"/>
    </source>
</evidence>
<protein>
    <recommendedName>
        <fullName evidence="1">Acylphosphatase-like domain-containing protein</fullName>
    </recommendedName>
</protein>
<gene>
    <name evidence="2" type="ORF">METZ01_LOCUS327554</name>
</gene>
<dbReference type="InterPro" id="IPR036046">
    <property type="entry name" value="Acylphosphatase-like_dom_sf"/>
</dbReference>
<dbReference type="Pfam" id="PF00708">
    <property type="entry name" value="Acylphosphatase"/>
    <property type="match status" value="1"/>
</dbReference>
<evidence type="ECO:0000259" key="1">
    <source>
        <dbReference type="PROSITE" id="PS51160"/>
    </source>
</evidence>
<dbReference type="EMBL" id="UINC01108529">
    <property type="protein sequence ID" value="SVC74700.1"/>
    <property type="molecule type" value="Genomic_DNA"/>
</dbReference>
<name>A0A382PPI6_9ZZZZ</name>
<proteinExistence type="predicted"/>
<feature type="domain" description="Acylphosphatase-like" evidence="1">
    <location>
        <begin position="3"/>
        <end position="67"/>
    </location>
</feature>
<dbReference type="GO" id="GO:0003998">
    <property type="term" value="F:acylphosphatase activity"/>
    <property type="evidence" value="ECO:0007669"/>
    <property type="project" value="InterPro"/>
</dbReference>
<dbReference type="PROSITE" id="PS51160">
    <property type="entry name" value="ACYLPHOSPHATASE_3"/>
    <property type="match status" value="1"/>
</dbReference>
<dbReference type="SUPFAM" id="SSF54975">
    <property type="entry name" value="Acylphosphatase/BLUF domain-like"/>
    <property type="match status" value="1"/>
</dbReference>
<sequence length="67" mass="7714">MKRIHIIVTGTVTGVGFRWWLKKEAEKRSIYGFVKNRTEDEVEALLLGHEKDVEDVVRLCRKGPTSS</sequence>
<dbReference type="PANTHER" id="PTHR47268:SF4">
    <property type="entry name" value="ACYLPHOSPHATASE"/>
    <property type="match status" value="1"/>
</dbReference>
<dbReference type="AlphaFoldDB" id="A0A382PPI6"/>
<dbReference type="InterPro" id="IPR001792">
    <property type="entry name" value="Acylphosphatase-like_dom"/>
</dbReference>
<reference evidence="2" key="1">
    <citation type="submission" date="2018-05" db="EMBL/GenBank/DDBJ databases">
        <authorList>
            <person name="Lanie J.A."/>
            <person name="Ng W.-L."/>
            <person name="Kazmierczak K.M."/>
            <person name="Andrzejewski T.M."/>
            <person name="Davidsen T.M."/>
            <person name="Wayne K.J."/>
            <person name="Tettelin H."/>
            <person name="Glass J.I."/>
            <person name="Rusch D."/>
            <person name="Podicherti R."/>
            <person name="Tsui H.-C.T."/>
            <person name="Winkler M.E."/>
        </authorList>
    </citation>
    <scope>NUCLEOTIDE SEQUENCE</scope>
</reference>
<feature type="non-terminal residue" evidence="2">
    <location>
        <position position="67"/>
    </location>
</feature>
<dbReference type="PANTHER" id="PTHR47268">
    <property type="entry name" value="ACYLPHOSPHATASE"/>
    <property type="match status" value="1"/>
</dbReference>